<evidence type="ECO:0000259" key="3">
    <source>
        <dbReference type="Pfam" id="PF02397"/>
    </source>
</evidence>
<dbReference type="RefSeq" id="WP_044397908.1">
    <property type="nucleotide sequence ID" value="NZ_JXYQ01000030.1"/>
</dbReference>
<feature type="transmembrane region" description="Helical" evidence="2">
    <location>
        <begin position="258"/>
        <end position="279"/>
    </location>
</feature>
<comment type="caution">
    <text evidence="4">The sequence shown here is derived from an EMBL/GenBank/DDBJ whole genome shotgun (WGS) entry which is preliminary data.</text>
</comment>
<feature type="transmembrane region" description="Helical" evidence="2">
    <location>
        <begin position="82"/>
        <end position="102"/>
    </location>
</feature>
<proteinExistence type="inferred from homology"/>
<reference evidence="4 5" key="1">
    <citation type="submission" date="2014-12" db="EMBL/GenBank/DDBJ databases">
        <title>Isolation of bacteria from lake water.</title>
        <authorList>
            <person name="Sheng K.-Y."/>
            <person name="Chin P.-S."/>
            <person name="Chan K.-G."/>
            <person name="Tan G.S."/>
        </authorList>
    </citation>
    <scope>NUCLEOTIDE SEQUENCE [LARGE SCALE GENOMIC DNA]</scope>
    <source>
        <strain evidence="4 5">KY4</strain>
    </source>
</reference>
<feature type="transmembrane region" description="Helical" evidence="2">
    <location>
        <begin position="108"/>
        <end position="127"/>
    </location>
</feature>
<evidence type="ECO:0000256" key="2">
    <source>
        <dbReference type="SAM" id="Phobius"/>
    </source>
</evidence>
<dbReference type="PANTHER" id="PTHR30576:SF0">
    <property type="entry name" value="UNDECAPRENYL-PHOSPHATE N-ACETYLGALACTOSAMINYL 1-PHOSPHATE TRANSFERASE-RELATED"/>
    <property type="match status" value="1"/>
</dbReference>
<evidence type="ECO:0000313" key="5">
    <source>
        <dbReference type="Proteomes" id="UP000032566"/>
    </source>
</evidence>
<evidence type="ECO:0000256" key="1">
    <source>
        <dbReference type="ARBA" id="ARBA00006464"/>
    </source>
</evidence>
<accession>A0A0D7K8E3</accession>
<sequence>MKSTSHSPLDSSTAHRQSAVLGWALKGILVLLLSYAIGWVLEQYQWATYQFPQTVLWCSVPYAITAYWLYNGAYLPQFEERRFLLVATAAPYLAAPLGFALMQQPYSRGAVLLVYLLSAAWFTLGHWRERGRYALSLAYLDSSVPMRLKELLGDASEFSQQDIQLRPLAIPAASDAAPKVTDDTSALAGVVIDPQAPTDVARERLISDLRLQHVRLYSVEAVAELISGRKMLSNLQAQDLWALDGNPAYDTLKRLTDIGLTLAALPLWLPLCLAAGLAVKLNTPGPMLFSQIRIGRNGREFRIWKLRSMRHEKATTARFAQPNDDRVTSVGKIIRRTRLDELPQLWNVLKGDMSLIGPRPEQAEFVRVFAHRIPAYPYRHLVRPGLTGWAQVQQGYAEGEEQTAVKLSYDLYYVAHYSLALDLLIAYKTARILFTGFGAR</sequence>
<feature type="transmembrane region" description="Helical" evidence="2">
    <location>
        <begin position="20"/>
        <end position="41"/>
    </location>
</feature>
<feature type="transmembrane region" description="Helical" evidence="2">
    <location>
        <begin position="53"/>
        <end position="70"/>
    </location>
</feature>
<keyword evidence="2" id="KW-0812">Transmembrane</keyword>
<name>A0A0D7K8E3_9BURK</name>
<keyword evidence="2" id="KW-1133">Transmembrane helix</keyword>
<dbReference type="OrthoDB" id="9808602at2"/>
<dbReference type="InterPro" id="IPR003362">
    <property type="entry name" value="Bact_transf"/>
</dbReference>
<dbReference type="Pfam" id="PF02397">
    <property type="entry name" value="Bac_transf"/>
    <property type="match status" value="1"/>
</dbReference>
<feature type="domain" description="Bacterial sugar transferase" evidence="3">
    <location>
        <begin position="253"/>
        <end position="434"/>
    </location>
</feature>
<evidence type="ECO:0000313" key="4">
    <source>
        <dbReference type="EMBL" id="KJA10600.1"/>
    </source>
</evidence>
<dbReference type="PATRIC" id="fig|80878.5.peg.1637"/>
<dbReference type="STRING" id="80878.RP29_09935"/>
<keyword evidence="4" id="KW-0808">Transferase</keyword>
<keyword evidence="2" id="KW-0472">Membrane</keyword>
<gene>
    <name evidence="4" type="ORF">RP29_09935</name>
</gene>
<organism evidence="4 5">
    <name type="scientific">Acidovorax temperans</name>
    <dbReference type="NCBI Taxonomy" id="80878"/>
    <lineage>
        <taxon>Bacteria</taxon>
        <taxon>Pseudomonadati</taxon>
        <taxon>Pseudomonadota</taxon>
        <taxon>Betaproteobacteria</taxon>
        <taxon>Burkholderiales</taxon>
        <taxon>Comamonadaceae</taxon>
        <taxon>Acidovorax</taxon>
    </lineage>
</organism>
<dbReference type="AlphaFoldDB" id="A0A0D7K8E3"/>
<dbReference type="GO" id="GO:0016780">
    <property type="term" value="F:phosphotransferase activity, for other substituted phosphate groups"/>
    <property type="evidence" value="ECO:0007669"/>
    <property type="project" value="TreeGrafter"/>
</dbReference>
<dbReference type="Proteomes" id="UP000032566">
    <property type="component" value="Unassembled WGS sequence"/>
</dbReference>
<comment type="similarity">
    <text evidence="1">Belongs to the bacterial sugar transferase family.</text>
</comment>
<keyword evidence="5" id="KW-1185">Reference proteome</keyword>
<protein>
    <submittedName>
        <fullName evidence="4">Sugar transferase</fullName>
    </submittedName>
</protein>
<dbReference type="PANTHER" id="PTHR30576">
    <property type="entry name" value="COLANIC BIOSYNTHESIS UDP-GLUCOSE LIPID CARRIER TRANSFERASE"/>
    <property type="match status" value="1"/>
</dbReference>
<dbReference type="EMBL" id="JXYQ01000030">
    <property type="protein sequence ID" value="KJA10600.1"/>
    <property type="molecule type" value="Genomic_DNA"/>
</dbReference>